<evidence type="ECO:0000256" key="5">
    <source>
        <dbReference type="ARBA" id="ARBA00023134"/>
    </source>
</evidence>
<dbReference type="EMBL" id="PFME01000017">
    <property type="protein sequence ID" value="PIY96217.1"/>
    <property type="molecule type" value="Genomic_DNA"/>
</dbReference>
<dbReference type="InterPro" id="IPR031157">
    <property type="entry name" value="G_TR_CS"/>
</dbReference>
<dbReference type="PANTHER" id="PTHR43512">
    <property type="entry name" value="TRANSLATION FACTOR GUF1-RELATED"/>
    <property type="match status" value="1"/>
</dbReference>
<keyword evidence="3" id="KW-0378">Hydrolase</keyword>
<dbReference type="FunFam" id="2.40.30.10:FF:000015">
    <property type="entry name" value="Translation factor GUF1, mitochondrial"/>
    <property type="match status" value="1"/>
</dbReference>
<comment type="caution">
    <text evidence="7">The sequence shown here is derived from an EMBL/GenBank/DDBJ whole genome shotgun (WGS) entry which is preliminary data.</text>
</comment>
<dbReference type="Gene3D" id="3.30.70.2570">
    <property type="entry name" value="Elongation factor 4, C-terminal domain"/>
    <property type="match status" value="1"/>
</dbReference>
<dbReference type="AlphaFoldDB" id="A0A2M7RI28"/>
<dbReference type="InterPro" id="IPR027417">
    <property type="entry name" value="P-loop_NTPase"/>
</dbReference>
<dbReference type="Gene3D" id="3.30.70.870">
    <property type="entry name" value="Elongation Factor G (Translational Gtpase), domain 3"/>
    <property type="match status" value="1"/>
</dbReference>
<sequence>MSHIRNFCIIAHIDHGKSTLADRFLEITKTVEPRRMKNQYLDQLELERERGVTIKMAPVRMVYKAQTDMDKTRTDADNKMEAQIDTDKTLLYENLTYKIRGAFFSVRKQRGLGHKEIIYQKALRIEFKKIGLNFEQEKNIDVFYDKQKVGVYRPDFIIENKILIELKTLSFIGPQEEKQIWNYLRGTNYELALLVNFGPRKADIYRIINQSRENSPQLSASSPQLSASSPQLSASSPQLSAYILNLIDTPGHSDFSYEVSRALAAVEGAIILVDATQGIQAQTLANFRMARAAGLKIIGAVNKIDLFRTPINANIDADKRGLKTVVGELADLIGCQPSEIYKVSAKTGEGVEELLKAVIEKIPPPAPSQQESALGRALIFDSFYDNHRGIIVSVRVFDGEIKKEDEIYLKATKVFSKIKELGHFSPQLKADEVLKTGAIGYVVAGIKDPEEIKIGDTLFAFKNQEKNLIFSQPGLAGYSQPRPVVFASFYPENSDDYDLLKKAFQKLKLNDSALTFELEQNELLGRGLRIGFLGRFHFEITAERLQKEYFVKIISSFPSVAYRVKTLNGWRIISKAEDLPQNFLEIQEPMVDLEIIAPSIYLNNIFPLERAYRLTDIKIISQKEQIIIRAKMPLRELISDFNDKLKSVTEGFGSFNYILTDCLKADIVRVDFLISKKLIPGLSRFFIKVEAAKEAGKITKLLKKLLPRQQYSQSIQAVINNKVVSREDIPALKKDVAGYLYGGDRSRKMKLWQKQKRGKEKLKEKAAAKIPAEVFKELLRR</sequence>
<dbReference type="Gene3D" id="3.30.70.240">
    <property type="match status" value="1"/>
</dbReference>
<dbReference type="InterPro" id="IPR006297">
    <property type="entry name" value="EF-4"/>
</dbReference>
<dbReference type="PROSITE" id="PS51722">
    <property type="entry name" value="G_TR_2"/>
    <property type="match status" value="1"/>
</dbReference>
<dbReference type="GO" id="GO:0006412">
    <property type="term" value="P:translation"/>
    <property type="evidence" value="ECO:0007669"/>
    <property type="project" value="UniProtKB-KW"/>
</dbReference>
<dbReference type="InterPro" id="IPR035647">
    <property type="entry name" value="EFG_III/V"/>
</dbReference>
<dbReference type="GO" id="GO:0043022">
    <property type="term" value="F:ribosome binding"/>
    <property type="evidence" value="ECO:0007669"/>
    <property type="project" value="TreeGrafter"/>
</dbReference>
<evidence type="ECO:0000259" key="6">
    <source>
        <dbReference type="PROSITE" id="PS51722"/>
    </source>
</evidence>
<evidence type="ECO:0000256" key="4">
    <source>
        <dbReference type="ARBA" id="ARBA00022917"/>
    </source>
</evidence>
<dbReference type="Pfam" id="PF03144">
    <property type="entry name" value="GTP_EFTU_D2"/>
    <property type="match status" value="1"/>
</dbReference>
<dbReference type="SUPFAM" id="SSF50447">
    <property type="entry name" value="Translation proteins"/>
    <property type="match status" value="1"/>
</dbReference>
<dbReference type="SUPFAM" id="SSF52540">
    <property type="entry name" value="P-loop containing nucleoside triphosphate hydrolases"/>
    <property type="match status" value="1"/>
</dbReference>
<dbReference type="GO" id="GO:0045727">
    <property type="term" value="P:positive regulation of translation"/>
    <property type="evidence" value="ECO:0007669"/>
    <property type="project" value="TreeGrafter"/>
</dbReference>
<name>A0A2M7RI28_9BACT</name>
<gene>
    <name evidence="7" type="ORF">COY65_01360</name>
</gene>
<comment type="similarity">
    <text evidence="1">Belongs to the TRAFAC class translation factor GTPase superfamily. Classic translation factor GTPase family. LepA subfamily.</text>
</comment>
<proteinExistence type="inferred from homology"/>
<dbReference type="Pfam" id="PF00679">
    <property type="entry name" value="EFG_C"/>
    <property type="match status" value="1"/>
</dbReference>
<reference evidence="8" key="1">
    <citation type="submission" date="2017-09" db="EMBL/GenBank/DDBJ databases">
        <title>Depth-based differentiation of microbial function through sediment-hosted aquifers and enrichment of novel symbionts in the deep terrestrial subsurface.</title>
        <authorList>
            <person name="Probst A.J."/>
            <person name="Ladd B."/>
            <person name="Jarett J.K."/>
            <person name="Geller-Mcgrath D.E."/>
            <person name="Sieber C.M.K."/>
            <person name="Emerson J.B."/>
            <person name="Anantharaman K."/>
            <person name="Thomas B.C."/>
            <person name="Malmstrom R."/>
            <person name="Stieglmeier M."/>
            <person name="Klingl A."/>
            <person name="Woyke T."/>
            <person name="Ryan C.M."/>
            <person name="Banfield J.F."/>
        </authorList>
    </citation>
    <scope>NUCLEOTIDE SEQUENCE [LARGE SCALE GENOMIC DNA]</scope>
</reference>
<dbReference type="InterPro" id="IPR000640">
    <property type="entry name" value="EFG_V-like"/>
</dbReference>
<dbReference type="Pfam" id="PF06421">
    <property type="entry name" value="LepA_C"/>
    <property type="match status" value="1"/>
</dbReference>
<dbReference type="GO" id="GO:0005525">
    <property type="term" value="F:GTP binding"/>
    <property type="evidence" value="ECO:0007669"/>
    <property type="project" value="UniProtKB-KW"/>
</dbReference>
<dbReference type="Pfam" id="PF13366">
    <property type="entry name" value="PDDEXK_3"/>
    <property type="match status" value="1"/>
</dbReference>
<accession>A0A2M7RI28</accession>
<dbReference type="PANTHER" id="PTHR43512:SF4">
    <property type="entry name" value="TRANSLATION FACTOR GUF1 HOMOLOG, CHLOROPLASTIC"/>
    <property type="match status" value="1"/>
</dbReference>
<dbReference type="Pfam" id="PF00009">
    <property type="entry name" value="GTP_EFTU"/>
    <property type="match status" value="2"/>
</dbReference>
<dbReference type="InterPro" id="IPR009000">
    <property type="entry name" value="Transl_B-barrel_sf"/>
</dbReference>
<keyword evidence="4" id="KW-0648">Protein biosynthesis</keyword>
<dbReference type="Proteomes" id="UP000230238">
    <property type="component" value="Unassembled WGS sequence"/>
</dbReference>
<evidence type="ECO:0000256" key="1">
    <source>
        <dbReference type="ARBA" id="ARBA00005454"/>
    </source>
</evidence>
<organism evidence="7 8">
    <name type="scientific">Candidatus Jorgensenbacteria bacterium CG_4_10_14_0_8_um_filter_39_13</name>
    <dbReference type="NCBI Taxonomy" id="1974589"/>
    <lineage>
        <taxon>Bacteria</taxon>
        <taxon>Candidatus Joergenseniibacteriota</taxon>
    </lineage>
</organism>
<dbReference type="SUPFAM" id="SSF54980">
    <property type="entry name" value="EF-G C-terminal domain-like"/>
    <property type="match status" value="2"/>
</dbReference>
<keyword evidence="2" id="KW-0547">Nucleotide-binding</keyword>
<dbReference type="InterPro" id="IPR026350">
    <property type="entry name" value="GxxExxY"/>
</dbReference>
<dbReference type="PROSITE" id="PS00301">
    <property type="entry name" value="G_TR_1"/>
    <property type="match status" value="1"/>
</dbReference>
<dbReference type="Gene3D" id="3.40.50.300">
    <property type="entry name" value="P-loop containing nucleotide triphosphate hydrolases"/>
    <property type="match status" value="2"/>
</dbReference>
<dbReference type="InterPro" id="IPR038363">
    <property type="entry name" value="LepA_C_sf"/>
</dbReference>
<dbReference type="CDD" id="cd03699">
    <property type="entry name" value="EF4_II"/>
    <property type="match status" value="1"/>
</dbReference>
<dbReference type="InterPro" id="IPR013842">
    <property type="entry name" value="LepA_CTD"/>
</dbReference>
<dbReference type="Gene3D" id="2.40.30.10">
    <property type="entry name" value="Translation factors"/>
    <property type="match status" value="1"/>
</dbReference>
<protein>
    <recommendedName>
        <fullName evidence="6">Tr-type G domain-containing protein</fullName>
    </recommendedName>
</protein>
<evidence type="ECO:0000313" key="8">
    <source>
        <dbReference type="Proteomes" id="UP000230238"/>
    </source>
</evidence>
<dbReference type="InterPro" id="IPR000795">
    <property type="entry name" value="T_Tr_GTP-bd_dom"/>
</dbReference>
<feature type="domain" description="Tr-type G" evidence="6">
    <location>
        <begin position="2"/>
        <end position="366"/>
    </location>
</feature>
<dbReference type="NCBIfam" id="TIGR04256">
    <property type="entry name" value="GxxExxY"/>
    <property type="match status" value="1"/>
</dbReference>
<dbReference type="GO" id="GO:0003924">
    <property type="term" value="F:GTPase activity"/>
    <property type="evidence" value="ECO:0007669"/>
    <property type="project" value="InterPro"/>
</dbReference>
<evidence type="ECO:0000256" key="2">
    <source>
        <dbReference type="ARBA" id="ARBA00022741"/>
    </source>
</evidence>
<evidence type="ECO:0000256" key="3">
    <source>
        <dbReference type="ARBA" id="ARBA00022801"/>
    </source>
</evidence>
<keyword evidence="5" id="KW-0342">GTP-binding</keyword>
<evidence type="ECO:0000313" key="7">
    <source>
        <dbReference type="EMBL" id="PIY96217.1"/>
    </source>
</evidence>
<dbReference type="InterPro" id="IPR004161">
    <property type="entry name" value="EFTu-like_2"/>
</dbReference>